<organism evidence="5 6">
    <name type="scientific">Bombilactobacillus bombi</name>
    <dbReference type="NCBI Taxonomy" id="1303590"/>
    <lineage>
        <taxon>Bacteria</taxon>
        <taxon>Bacillati</taxon>
        <taxon>Bacillota</taxon>
        <taxon>Bacilli</taxon>
        <taxon>Lactobacillales</taxon>
        <taxon>Lactobacillaceae</taxon>
        <taxon>Bombilactobacillus</taxon>
    </lineage>
</organism>
<evidence type="ECO:0000256" key="2">
    <source>
        <dbReference type="ARBA" id="ARBA00023125"/>
    </source>
</evidence>
<evidence type="ECO:0000313" key="5">
    <source>
        <dbReference type="EMBL" id="RHW51196.1"/>
    </source>
</evidence>
<protein>
    <recommendedName>
        <fullName evidence="4">HTH rpiR-type domain-containing protein</fullName>
    </recommendedName>
</protein>
<dbReference type="SUPFAM" id="SSF53697">
    <property type="entry name" value="SIS domain"/>
    <property type="match status" value="1"/>
</dbReference>
<keyword evidence="6" id="KW-1185">Reference proteome</keyword>
<evidence type="ECO:0000313" key="6">
    <source>
        <dbReference type="Proteomes" id="UP000284109"/>
    </source>
</evidence>
<dbReference type="EMBL" id="QOCR01000002">
    <property type="protein sequence ID" value="RHW51196.1"/>
    <property type="molecule type" value="Genomic_DNA"/>
</dbReference>
<dbReference type="GO" id="GO:0003677">
    <property type="term" value="F:DNA binding"/>
    <property type="evidence" value="ECO:0007669"/>
    <property type="project" value="UniProtKB-KW"/>
</dbReference>
<dbReference type="PANTHER" id="PTHR30514:SF1">
    <property type="entry name" value="HTH-TYPE TRANSCRIPTIONAL REGULATOR HEXR-RELATED"/>
    <property type="match status" value="1"/>
</dbReference>
<dbReference type="Gene3D" id="3.40.50.10490">
    <property type="entry name" value="Glucose-6-phosphate isomerase like protein, domain 1"/>
    <property type="match status" value="1"/>
</dbReference>
<evidence type="ECO:0000256" key="3">
    <source>
        <dbReference type="ARBA" id="ARBA00023163"/>
    </source>
</evidence>
<dbReference type="Proteomes" id="UP000284109">
    <property type="component" value="Unassembled WGS sequence"/>
</dbReference>
<dbReference type="PROSITE" id="PS51071">
    <property type="entry name" value="HTH_RPIR"/>
    <property type="match status" value="1"/>
</dbReference>
<dbReference type="InterPro" id="IPR009057">
    <property type="entry name" value="Homeodomain-like_sf"/>
</dbReference>
<keyword evidence="3" id="KW-0804">Transcription</keyword>
<evidence type="ECO:0000256" key="1">
    <source>
        <dbReference type="ARBA" id="ARBA00023015"/>
    </source>
</evidence>
<keyword evidence="1" id="KW-0805">Transcription regulation</keyword>
<reference evidence="5 6" key="1">
    <citation type="submission" date="2018-07" db="EMBL/GenBank/DDBJ databases">
        <title>Genome sequences of six Lactobacillus spp. isolated from bumble bee guts.</title>
        <authorList>
            <person name="Motta E.V.S."/>
            <person name="Moran N.A."/>
        </authorList>
    </citation>
    <scope>NUCLEOTIDE SEQUENCE [LARGE SCALE GENOMIC DNA]</scope>
    <source>
        <strain evidence="5 6">BI-1.1</strain>
    </source>
</reference>
<dbReference type="InterPro" id="IPR047640">
    <property type="entry name" value="RpiR-like"/>
</dbReference>
<comment type="caution">
    <text evidence="5">The sequence shown here is derived from an EMBL/GenBank/DDBJ whole genome shotgun (WGS) entry which is preliminary data.</text>
</comment>
<dbReference type="SUPFAM" id="SSF46689">
    <property type="entry name" value="Homeodomain-like"/>
    <property type="match status" value="1"/>
</dbReference>
<dbReference type="OrthoDB" id="1648815at2"/>
<dbReference type="GO" id="GO:0097367">
    <property type="term" value="F:carbohydrate derivative binding"/>
    <property type="evidence" value="ECO:0007669"/>
    <property type="project" value="InterPro"/>
</dbReference>
<dbReference type="Pfam" id="PF01418">
    <property type="entry name" value="HTH_6"/>
    <property type="match status" value="1"/>
</dbReference>
<dbReference type="InterPro" id="IPR036388">
    <property type="entry name" value="WH-like_DNA-bd_sf"/>
</dbReference>
<dbReference type="InterPro" id="IPR000281">
    <property type="entry name" value="HTH_RpiR"/>
</dbReference>
<sequence length="252" mass="29206">MTIEEVINRYEDNLTKTDKEILKFIISNKKDATSLKITELAKKTFSSPSSLTRLAKRLNFSGFSELKYFLENTTDNKTYTALDSITKLKNDIEDTIKLILQIDMKPIITTMVKANNIFVYGTDWGEQVAAQLLVRNFLAITKKIIFIPSITELKWCTKHISKNDLLILISYSGEDNELKDVIRMVNLSKTPSISITPISHNYLSTKTNYNIYYQVTDLKLYNDNSLEFNYFSPLYVSIDMLFRFYLETAFKN</sequence>
<dbReference type="GO" id="GO:0003700">
    <property type="term" value="F:DNA-binding transcription factor activity"/>
    <property type="evidence" value="ECO:0007669"/>
    <property type="project" value="InterPro"/>
</dbReference>
<gene>
    <name evidence="5" type="ORF">DS831_04000</name>
</gene>
<keyword evidence="2" id="KW-0238">DNA-binding</keyword>
<dbReference type="Gene3D" id="1.10.10.10">
    <property type="entry name" value="Winged helix-like DNA-binding domain superfamily/Winged helix DNA-binding domain"/>
    <property type="match status" value="1"/>
</dbReference>
<dbReference type="CDD" id="cd05013">
    <property type="entry name" value="SIS_RpiR"/>
    <property type="match status" value="1"/>
</dbReference>
<dbReference type="AlphaFoldDB" id="A0A417ZHL7"/>
<proteinExistence type="predicted"/>
<dbReference type="Pfam" id="PF01380">
    <property type="entry name" value="SIS"/>
    <property type="match status" value="1"/>
</dbReference>
<dbReference type="GO" id="GO:1901135">
    <property type="term" value="P:carbohydrate derivative metabolic process"/>
    <property type="evidence" value="ECO:0007669"/>
    <property type="project" value="InterPro"/>
</dbReference>
<name>A0A417ZHL7_9LACO</name>
<dbReference type="InterPro" id="IPR046348">
    <property type="entry name" value="SIS_dom_sf"/>
</dbReference>
<dbReference type="InterPro" id="IPR001347">
    <property type="entry name" value="SIS_dom"/>
</dbReference>
<dbReference type="PANTHER" id="PTHR30514">
    <property type="entry name" value="GLUCOKINASE"/>
    <property type="match status" value="1"/>
</dbReference>
<accession>A0A417ZHL7</accession>
<feature type="domain" description="HTH rpiR-type" evidence="4">
    <location>
        <begin position="1"/>
        <end position="77"/>
    </location>
</feature>
<evidence type="ECO:0000259" key="4">
    <source>
        <dbReference type="PROSITE" id="PS51071"/>
    </source>
</evidence>
<dbReference type="InterPro" id="IPR035472">
    <property type="entry name" value="RpiR-like_SIS"/>
</dbReference>
<dbReference type="RefSeq" id="WP_118900642.1">
    <property type="nucleotide sequence ID" value="NZ_QOCR01000002.1"/>
</dbReference>